<dbReference type="AlphaFoldDB" id="A0A9X0AFG0"/>
<reference evidence="1" key="1">
    <citation type="submission" date="2022-11" db="EMBL/GenBank/DDBJ databases">
        <title>Genome Resource of Sclerotinia nivalis Strain SnTB1, a Plant Pathogen Isolated from American Ginseng.</title>
        <authorList>
            <person name="Fan S."/>
        </authorList>
    </citation>
    <scope>NUCLEOTIDE SEQUENCE</scope>
    <source>
        <strain evidence="1">SnTB1</strain>
    </source>
</reference>
<sequence length="111" mass="12603">MGMSEFGRETLVGASPNTNHIYTKSAFAKISYSRFYTGTIANNGLFQDLLGIIRIDINITMNREQEHLILRPKISDFRILLLKPTRSGRRLGNYPMTAKSILKNLTINQTL</sequence>
<keyword evidence="2" id="KW-1185">Reference proteome</keyword>
<gene>
    <name evidence="1" type="ORF">OCU04_009619</name>
</gene>
<name>A0A9X0AFG0_9HELO</name>
<evidence type="ECO:0000313" key="1">
    <source>
        <dbReference type="EMBL" id="KAJ8061827.1"/>
    </source>
</evidence>
<protein>
    <submittedName>
        <fullName evidence="1">Uncharacterized protein</fullName>
    </submittedName>
</protein>
<dbReference type="Proteomes" id="UP001152300">
    <property type="component" value="Unassembled WGS sequence"/>
</dbReference>
<organism evidence="1 2">
    <name type="scientific">Sclerotinia nivalis</name>
    <dbReference type="NCBI Taxonomy" id="352851"/>
    <lineage>
        <taxon>Eukaryota</taxon>
        <taxon>Fungi</taxon>
        <taxon>Dikarya</taxon>
        <taxon>Ascomycota</taxon>
        <taxon>Pezizomycotina</taxon>
        <taxon>Leotiomycetes</taxon>
        <taxon>Helotiales</taxon>
        <taxon>Sclerotiniaceae</taxon>
        <taxon>Sclerotinia</taxon>
    </lineage>
</organism>
<evidence type="ECO:0000313" key="2">
    <source>
        <dbReference type="Proteomes" id="UP001152300"/>
    </source>
</evidence>
<dbReference type="EMBL" id="JAPEIS010000011">
    <property type="protein sequence ID" value="KAJ8061827.1"/>
    <property type="molecule type" value="Genomic_DNA"/>
</dbReference>
<comment type="caution">
    <text evidence="1">The sequence shown here is derived from an EMBL/GenBank/DDBJ whole genome shotgun (WGS) entry which is preliminary data.</text>
</comment>
<accession>A0A9X0AFG0</accession>
<proteinExistence type="predicted"/>